<dbReference type="NCBIfam" id="TIGR04183">
    <property type="entry name" value="Por_Secre_tail"/>
    <property type="match status" value="1"/>
</dbReference>
<dbReference type="RefSeq" id="WP_186638832.1">
    <property type="nucleotide sequence ID" value="NZ_JACOAF010000030.1"/>
</dbReference>
<evidence type="ECO:0000259" key="1">
    <source>
        <dbReference type="Pfam" id="PF18962"/>
    </source>
</evidence>
<reference evidence="2 3" key="1">
    <citation type="journal article" date="2019" name="Int. J. Syst. Evol. Microbiol.">
        <title>Rufibacter sediminis sp. nov., isolated from freshwater lake sediment.</title>
        <authorList>
            <person name="Qu J.H."/>
            <person name="Zhang L.J."/>
            <person name="Fu Y.H."/>
            <person name="Li H.F."/>
        </authorList>
    </citation>
    <scope>NUCLEOTIDE SEQUENCE [LARGE SCALE GENOMIC DNA]</scope>
    <source>
        <strain evidence="2 3">H-1</strain>
    </source>
</reference>
<keyword evidence="3" id="KW-1185">Reference proteome</keyword>
<dbReference type="Gene3D" id="2.80.10.50">
    <property type="match status" value="5"/>
</dbReference>
<dbReference type="Pfam" id="PF18962">
    <property type="entry name" value="Por_Secre_tail"/>
    <property type="match status" value="1"/>
</dbReference>
<dbReference type="EMBL" id="JACOAF010000030">
    <property type="protein sequence ID" value="MBC3540732.1"/>
    <property type="molecule type" value="Genomic_DNA"/>
</dbReference>
<dbReference type="InterPro" id="IPR013431">
    <property type="entry name" value="Delta_60_rpt"/>
</dbReference>
<dbReference type="NCBIfam" id="TIGR02608">
    <property type="entry name" value="delta_60_rpt"/>
    <property type="match status" value="8"/>
</dbReference>
<gene>
    <name evidence="2" type="ORF">H7U12_13645</name>
</gene>
<name>A0ABR6VU45_9BACT</name>
<protein>
    <submittedName>
        <fullName evidence="2">T9SS type A sorting domain-containing protein</fullName>
    </submittedName>
</protein>
<accession>A0ABR6VU45</accession>
<dbReference type="Proteomes" id="UP000659698">
    <property type="component" value="Unassembled WGS sequence"/>
</dbReference>
<dbReference type="InterPro" id="IPR026444">
    <property type="entry name" value="Secre_tail"/>
</dbReference>
<proteinExistence type="predicted"/>
<sequence length="741" mass="78925">MERSADVHHLTRLSDGSLLVSGLIDAVGSTQAYGLAKLKADGSLDAGFQAQSAYWSYSNLVSVEQTDKKLLLGGPIVASAANQNIGITRLNEDGSPDNSFTSPVANGNVNTIHVQPDGKILIGGTFALKTNPDLKNIARLKTDGSLDETFLLTAGAEGNVKVIKAQPDGKLIVAGDFTWFENSSGNRKMVRLQANGAVDYSFSWQNQVHDLNGIVDVLPTPDNKIYFATKAKVNSTDTGFVGIGCLTQDGSSVIFNNPMTQGGTNGVTGTVTTLALQEGKVLAGGFFLRRAMPSLVFRFTQDGTYDDTFVRVQSNDTAPVRSLVVQPDNSILIGGSVSEVQKTFSSGLSKLNPNGTIETSFAPDLRAEAHIRKVLVQADSKVIIAGDLAYVNGTYTGSAARLLPDGSLDETFALGNYMRGISPVVAIQGNYIIVPDHQAGTLTRLDYGGMIDPAFNKINISSVTALATAPDGKILVAGNINNKLIARLNADGSLDTSFDLSPGINYQARSLAVQADGKILVGKWSMATPTTPADYMVRLNSNSTHDASFSIGSGPAHATGPYIFTMLPETNGSMTVVGQFTSFDGNNTNGSIIRLREDGTYLEPLFIPDAQLGSAYDLVKGNDNSYFAAIHRVNGTYKGLIKILSGPLASPDEKTAVLQGSAFPNPFTNQIRFSLKESLKADVQVRVLSLQGQELYSEKRVQRSNAGHYDVPVAYLGAGTYLLEVTANGRVNTQRIVKLNQ</sequence>
<feature type="domain" description="Secretion system C-terminal sorting" evidence="1">
    <location>
        <begin position="663"/>
        <end position="737"/>
    </location>
</feature>
<evidence type="ECO:0000313" key="2">
    <source>
        <dbReference type="EMBL" id="MBC3540732.1"/>
    </source>
</evidence>
<dbReference type="Pfam" id="PF17164">
    <property type="entry name" value="DUF5122"/>
    <property type="match status" value="9"/>
</dbReference>
<organism evidence="2 3">
    <name type="scientific">Rufibacter sediminis</name>
    <dbReference type="NCBI Taxonomy" id="2762756"/>
    <lineage>
        <taxon>Bacteria</taxon>
        <taxon>Pseudomonadati</taxon>
        <taxon>Bacteroidota</taxon>
        <taxon>Cytophagia</taxon>
        <taxon>Cytophagales</taxon>
        <taxon>Hymenobacteraceae</taxon>
        <taxon>Rufibacter</taxon>
    </lineage>
</organism>
<evidence type="ECO:0000313" key="3">
    <source>
        <dbReference type="Proteomes" id="UP000659698"/>
    </source>
</evidence>
<comment type="caution">
    <text evidence="2">The sequence shown here is derived from an EMBL/GenBank/DDBJ whole genome shotgun (WGS) entry which is preliminary data.</text>
</comment>
<dbReference type="SUPFAM" id="SSF63829">
    <property type="entry name" value="Calcium-dependent phosphotriesterase"/>
    <property type="match status" value="2"/>
</dbReference>